<gene>
    <name evidence="2" type="ORF">BpHYR1_003885</name>
</gene>
<accession>A0A3M7Q6H7</accession>
<protein>
    <submittedName>
        <fullName evidence="2">Uncharacterized protein</fullName>
    </submittedName>
</protein>
<evidence type="ECO:0000313" key="3">
    <source>
        <dbReference type="Proteomes" id="UP000276133"/>
    </source>
</evidence>
<dbReference type="OrthoDB" id="10548598at2759"/>
<keyword evidence="1" id="KW-0175">Coiled coil</keyword>
<evidence type="ECO:0000313" key="2">
    <source>
        <dbReference type="EMBL" id="RNA06792.1"/>
    </source>
</evidence>
<sequence length="208" mass="24249">MNKRKLHLPCPQCKALVVNMTDHLTKTHFVKNINERRNLIDSVRNEYILNEEGVHKLLEFNKDLKNIIFPSNGETFEDELNSSAIEEFKEDESLAGEEENELSANEWENSDSSRSFKKRKLSKPVKKPYVEVEDLDEPDVPECSSTFYFEDNKEVHKKMASIENQLNEVLKQLNSFANDVNNKITELNDQLKNTSNDLNLIKEKIFKE</sequence>
<keyword evidence="3" id="KW-1185">Reference proteome</keyword>
<evidence type="ECO:0000256" key="1">
    <source>
        <dbReference type="SAM" id="Coils"/>
    </source>
</evidence>
<organism evidence="2 3">
    <name type="scientific">Brachionus plicatilis</name>
    <name type="common">Marine rotifer</name>
    <name type="synonym">Brachionus muelleri</name>
    <dbReference type="NCBI Taxonomy" id="10195"/>
    <lineage>
        <taxon>Eukaryota</taxon>
        <taxon>Metazoa</taxon>
        <taxon>Spiralia</taxon>
        <taxon>Gnathifera</taxon>
        <taxon>Rotifera</taxon>
        <taxon>Eurotatoria</taxon>
        <taxon>Monogononta</taxon>
        <taxon>Pseudotrocha</taxon>
        <taxon>Ploima</taxon>
        <taxon>Brachionidae</taxon>
        <taxon>Brachionus</taxon>
    </lineage>
</organism>
<name>A0A3M7Q6H7_BRAPC</name>
<dbReference type="AlphaFoldDB" id="A0A3M7Q6H7"/>
<feature type="coiled-coil region" evidence="1">
    <location>
        <begin position="152"/>
        <end position="204"/>
    </location>
</feature>
<reference evidence="2 3" key="1">
    <citation type="journal article" date="2018" name="Sci. Rep.">
        <title>Genomic signatures of local adaptation to the degree of environmental predictability in rotifers.</title>
        <authorList>
            <person name="Franch-Gras L."/>
            <person name="Hahn C."/>
            <person name="Garcia-Roger E.M."/>
            <person name="Carmona M.J."/>
            <person name="Serra M."/>
            <person name="Gomez A."/>
        </authorList>
    </citation>
    <scope>NUCLEOTIDE SEQUENCE [LARGE SCALE GENOMIC DNA]</scope>
    <source>
        <strain evidence="2">HYR1</strain>
    </source>
</reference>
<comment type="caution">
    <text evidence="2">The sequence shown here is derived from an EMBL/GenBank/DDBJ whole genome shotgun (WGS) entry which is preliminary data.</text>
</comment>
<dbReference type="Proteomes" id="UP000276133">
    <property type="component" value="Unassembled WGS sequence"/>
</dbReference>
<dbReference type="EMBL" id="REGN01007283">
    <property type="protein sequence ID" value="RNA06792.1"/>
    <property type="molecule type" value="Genomic_DNA"/>
</dbReference>
<proteinExistence type="predicted"/>